<dbReference type="Proteomes" id="UP000184291">
    <property type="component" value="Unassembled WGS sequence"/>
</dbReference>
<dbReference type="FunFam" id="3.40.50.10440:FF:000003">
    <property type="entry name" value="Homodimeric dihydroxyacetone kinase"/>
    <property type="match status" value="1"/>
</dbReference>
<dbReference type="PANTHER" id="PTHR28629:SF4">
    <property type="entry name" value="TRIOKINASE_FMN CYCLASE"/>
    <property type="match status" value="1"/>
</dbReference>
<evidence type="ECO:0000256" key="2">
    <source>
        <dbReference type="ARBA" id="ARBA00022741"/>
    </source>
</evidence>
<dbReference type="GO" id="GO:0005829">
    <property type="term" value="C:cytosol"/>
    <property type="evidence" value="ECO:0007669"/>
    <property type="project" value="TreeGrafter"/>
</dbReference>
<dbReference type="Gene3D" id="3.30.1180.20">
    <property type="entry name" value="Dihydroxyacetone kinase, domain 2"/>
    <property type="match status" value="1"/>
</dbReference>
<keyword evidence="3" id="KW-0418">Kinase</keyword>
<dbReference type="PROSITE" id="PS51481">
    <property type="entry name" value="DHAK"/>
    <property type="match status" value="1"/>
</dbReference>
<dbReference type="OrthoDB" id="9806345at2"/>
<dbReference type="NCBIfam" id="NF011049">
    <property type="entry name" value="PRK14479.1"/>
    <property type="match status" value="1"/>
</dbReference>
<dbReference type="InterPro" id="IPR004007">
    <property type="entry name" value="DhaL_dom"/>
</dbReference>
<dbReference type="GO" id="GO:0019563">
    <property type="term" value="P:glycerol catabolic process"/>
    <property type="evidence" value="ECO:0007669"/>
    <property type="project" value="TreeGrafter"/>
</dbReference>
<dbReference type="FunFam" id="1.25.40.340:FF:000002">
    <property type="entry name" value="Dihydroxyacetone kinase, L subunit"/>
    <property type="match status" value="1"/>
</dbReference>
<evidence type="ECO:0000256" key="3">
    <source>
        <dbReference type="ARBA" id="ARBA00022777"/>
    </source>
</evidence>
<dbReference type="Gene3D" id="1.25.40.340">
    <property type="match status" value="1"/>
</dbReference>
<organism evidence="7 8">
    <name type="scientific">Actinomyces glycerinitolerans</name>
    <dbReference type="NCBI Taxonomy" id="1892869"/>
    <lineage>
        <taxon>Bacteria</taxon>
        <taxon>Bacillati</taxon>
        <taxon>Actinomycetota</taxon>
        <taxon>Actinomycetes</taxon>
        <taxon>Actinomycetales</taxon>
        <taxon>Actinomycetaceae</taxon>
        <taxon>Actinomyces</taxon>
    </lineage>
</organism>
<evidence type="ECO:0008006" key="9">
    <source>
        <dbReference type="Google" id="ProtNLM"/>
    </source>
</evidence>
<accession>A0A1M4RZA2</accession>
<dbReference type="InterPro" id="IPR050861">
    <property type="entry name" value="Dihydroxyacetone_Kinase"/>
</dbReference>
<dbReference type="RefSeq" id="WP_073329844.1">
    <property type="nucleotide sequence ID" value="NZ_FQTT01000010.1"/>
</dbReference>
<gene>
    <name evidence="7" type="ORF">ACGLYG10_1477</name>
</gene>
<dbReference type="InterPro" id="IPR004006">
    <property type="entry name" value="DhaK_dom"/>
</dbReference>
<keyword evidence="2" id="KW-0547">Nucleotide-binding</keyword>
<dbReference type="STRING" id="1892869.ACGLYG10_1477"/>
<evidence type="ECO:0000256" key="4">
    <source>
        <dbReference type="ARBA" id="ARBA00022840"/>
    </source>
</evidence>
<dbReference type="Gene3D" id="3.40.50.10440">
    <property type="entry name" value="Dihydroxyacetone kinase, domain 1"/>
    <property type="match status" value="1"/>
</dbReference>
<dbReference type="Pfam" id="PF02733">
    <property type="entry name" value="Dak1"/>
    <property type="match status" value="1"/>
</dbReference>
<dbReference type="GO" id="GO:0006796">
    <property type="term" value="P:phosphate-containing compound metabolic process"/>
    <property type="evidence" value="ECO:0007669"/>
    <property type="project" value="UniProtKB-ARBA"/>
</dbReference>
<dbReference type="SUPFAM" id="SSF101473">
    <property type="entry name" value="DhaL-like"/>
    <property type="match status" value="1"/>
</dbReference>
<dbReference type="PROSITE" id="PS51480">
    <property type="entry name" value="DHAL"/>
    <property type="match status" value="1"/>
</dbReference>
<reference evidence="8" key="1">
    <citation type="submission" date="2016-09" db="EMBL/GenBank/DDBJ databases">
        <authorList>
            <person name="Strepis N."/>
        </authorList>
    </citation>
    <scope>NUCLEOTIDE SEQUENCE [LARGE SCALE GENOMIC DNA]</scope>
</reference>
<dbReference type="PANTHER" id="PTHR28629">
    <property type="entry name" value="TRIOKINASE/FMN CYCLASE"/>
    <property type="match status" value="1"/>
</dbReference>
<dbReference type="AlphaFoldDB" id="A0A1M4RZA2"/>
<evidence type="ECO:0000313" key="8">
    <source>
        <dbReference type="Proteomes" id="UP000184291"/>
    </source>
</evidence>
<protein>
    <recommendedName>
        <fullName evidence="9">Dihydroxyacetone kinase</fullName>
    </recommendedName>
</protein>
<keyword evidence="1" id="KW-0808">Transferase</keyword>
<feature type="domain" description="DhaK" evidence="6">
    <location>
        <begin position="7"/>
        <end position="327"/>
    </location>
</feature>
<evidence type="ECO:0000259" key="6">
    <source>
        <dbReference type="PROSITE" id="PS51481"/>
    </source>
</evidence>
<proteinExistence type="predicted"/>
<dbReference type="InterPro" id="IPR036117">
    <property type="entry name" value="DhaL_dom_sf"/>
</dbReference>
<dbReference type="Pfam" id="PF02734">
    <property type="entry name" value="Dak2"/>
    <property type="match status" value="1"/>
</dbReference>
<name>A0A1M4RZA2_9ACTO</name>
<dbReference type="SUPFAM" id="SSF82549">
    <property type="entry name" value="DAK1/DegV-like"/>
    <property type="match status" value="1"/>
</dbReference>
<dbReference type="EMBL" id="FQTT01000010">
    <property type="protein sequence ID" value="SHE25261.1"/>
    <property type="molecule type" value="Genomic_DNA"/>
</dbReference>
<evidence type="ECO:0000313" key="7">
    <source>
        <dbReference type="EMBL" id="SHE25261.1"/>
    </source>
</evidence>
<keyword evidence="4" id="KW-0067">ATP-binding</keyword>
<dbReference type="GO" id="GO:0005524">
    <property type="term" value="F:ATP binding"/>
    <property type="evidence" value="ECO:0007669"/>
    <property type="project" value="UniProtKB-KW"/>
</dbReference>
<dbReference type="SMART" id="SM01120">
    <property type="entry name" value="Dak2"/>
    <property type="match status" value="1"/>
</dbReference>
<feature type="domain" description="DhaL" evidence="5">
    <location>
        <begin position="369"/>
        <end position="571"/>
    </location>
</feature>
<evidence type="ECO:0000259" key="5">
    <source>
        <dbReference type="PROSITE" id="PS51480"/>
    </source>
</evidence>
<sequence>MTMIYNSPADFTEDATRGFVDLHSDRLRLVPGGVVRRRRSMKPKVAVIYGGGSGHYPAFAGVVGPGMGDGAVIGNLFTSPSTVQAYSVARAASSGAGVVISYGNYAGDVMNFGLAGERLTAEGIETRQLVITDDIASAPPAQSSKRRGIAGDFVVFKILGAAAERGDDLDEVVRLGLRANAATFSLGVAFAGCTFPGAREPHFTVPEGKMGLGLGIHGEPGLEDIDWMPADELAALLVGRLLSERPAGSGTRVAAILNGLGSTKYEELFLLWGHVAAMLREAGLEVVAPEVGELVTSLDMAGVSLTLCWLDDELEALWLAPADTPAFRRGVLEGTAASATADEEAVEYFYSEPDVESPLGSEDSRVVGALVVDCLRAMQAVLHEREDELGRIDQVAGDGDHGRGMVRGVDCAVDAATAALATGWGAAGVLASAGDAWAEHAGGTSGVLWGAALRALGAGLGNEVTVVPADVAAAVERFVLAMTDLGKAELGDKTVIDAAVPFRDRLRLEIDAQASLSDAWSAAASEACRAAEETRVLSPRRGRARPLAERSIGHPDPGAVSFGMCAAAVGSLLRAREGETGS</sequence>
<evidence type="ECO:0000256" key="1">
    <source>
        <dbReference type="ARBA" id="ARBA00022679"/>
    </source>
</evidence>
<keyword evidence="8" id="KW-1185">Reference proteome</keyword>
<dbReference type="GO" id="GO:0004371">
    <property type="term" value="F:glycerone kinase activity"/>
    <property type="evidence" value="ECO:0007669"/>
    <property type="project" value="InterPro"/>
</dbReference>